<feature type="transmembrane region" description="Helical" evidence="1">
    <location>
        <begin position="303"/>
        <end position="322"/>
    </location>
</feature>
<feature type="transmembrane region" description="Helical" evidence="1">
    <location>
        <begin position="143"/>
        <end position="159"/>
    </location>
</feature>
<dbReference type="Pfam" id="PF09586">
    <property type="entry name" value="YfhO"/>
    <property type="match status" value="1"/>
</dbReference>
<evidence type="ECO:0000313" key="2">
    <source>
        <dbReference type="EMBL" id="MCT7398190.1"/>
    </source>
</evidence>
<gene>
    <name evidence="2" type="ORF">N5B56_03685</name>
</gene>
<dbReference type="EMBL" id="JAODBU010000003">
    <property type="protein sequence ID" value="MCT7398190.1"/>
    <property type="molecule type" value="Genomic_DNA"/>
</dbReference>
<feature type="transmembrane region" description="Helical" evidence="1">
    <location>
        <begin position="241"/>
        <end position="265"/>
    </location>
</feature>
<feature type="transmembrane region" description="Helical" evidence="1">
    <location>
        <begin position="408"/>
        <end position="426"/>
    </location>
</feature>
<reference evidence="2" key="1">
    <citation type="submission" date="2022-09" db="EMBL/GenBank/DDBJ databases">
        <title>Eubacterium sp. LFL-14 isolated from human feces.</title>
        <authorList>
            <person name="Liu F."/>
        </authorList>
    </citation>
    <scope>NUCLEOTIDE SEQUENCE</scope>
    <source>
        <strain evidence="2">LFL-14</strain>
    </source>
</reference>
<feature type="transmembrane region" description="Helical" evidence="1">
    <location>
        <begin position="111"/>
        <end position="131"/>
    </location>
</feature>
<comment type="caution">
    <text evidence="2">The sequence shown here is derived from an EMBL/GenBank/DDBJ whole genome shotgun (WGS) entry which is preliminary data.</text>
</comment>
<feature type="transmembrane region" description="Helical" evidence="1">
    <location>
        <begin position="353"/>
        <end position="373"/>
    </location>
</feature>
<organism evidence="2 3">
    <name type="scientific">Eubacterium album</name>
    <dbReference type="NCBI Taxonomy" id="2978477"/>
    <lineage>
        <taxon>Bacteria</taxon>
        <taxon>Bacillati</taxon>
        <taxon>Bacillota</taxon>
        <taxon>Clostridia</taxon>
        <taxon>Eubacteriales</taxon>
        <taxon>Eubacteriaceae</taxon>
        <taxon>Eubacterium</taxon>
    </lineage>
</organism>
<dbReference type="InterPro" id="IPR018580">
    <property type="entry name" value="Uncharacterised_YfhO"/>
</dbReference>
<keyword evidence="1" id="KW-0472">Membrane</keyword>
<name>A0ABT2LY33_9FIRM</name>
<dbReference type="RefSeq" id="WP_260978411.1">
    <property type="nucleotide sequence ID" value="NZ_JAODBU010000003.1"/>
</dbReference>
<protein>
    <submittedName>
        <fullName evidence="2">YfhO family protein</fullName>
    </submittedName>
</protein>
<dbReference type="PANTHER" id="PTHR38454:SF1">
    <property type="entry name" value="INTEGRAL MEMBRANE PROTEIN"/>
    <property type="match status" value="1"/>
</dbReference>
<dbReference type="PANTHER" id="PTHR38454">
    <property type="entry name" value="INTEGRAL MEMBRANE PROTEIN-RELATED"/>
    <property type="match status" value="1"/>
</dbReference>
<feature type="transmembrane region" description="Helical" evidence="1">
    <location>
        <begin position="838"/>
        <end position="857"/>
    </location>
</feature>
<keyword evidence="1" id="KW-1133">Transmembrane helix</keyword>
<feature type="transmembrane region" description="Helical" evidence="1">
    <location>
        <begin position="20"/>
        <end position="44"/>
    </location>
</feature>
<feature type="transmembrane region" description="Helical" evidence="1">
    <location>
        <begin position="190"/>
        <end position="220"/>
    </location>
</feature>
<feature type="transmembrane region" description="Helical" evidence="1">
    <location>
        <begin position="433"/>
        <end position="451"/>
    </location>
</feature>
<feature type="transmembrane region" description="Helical" evidence="1">
    <location>
        <begin position="329"/>
        <end position="347"/>
    </location>
</feature>
<keyword evidence="1" id="KW-0812">Transmembrane</keyword>
<accession>A0ABT2LY33</accession>
<proteinExistence type="predicted"/>
<evidence type="ECO:0000256" key="1">
    <source>
        <dbReference type="SAM" id="Phobius"/>
    </source>
</evidence>
<dbReference type="Proteomes" id="UP001431199">
    <property type="component" value="Unassembled WGS sequence"/>
</dbReference>
<sequence>MNFIKSIKKSQKKYIELNDFIYLSLVTAFILGIVFLITGSDYIYGSSVDWLSQHSVLPDYFRQSFYDTGRLFPEFNLNLGAGQNAYNFSYYGFMNPIILISYFLPNVQMALYISISSIVVVLLSVYIFYFWLKSHNNMNRSTVYFITFLFACAGPLLYHSHKQVMFMDYIPFLLLALVGVDRLYKKDRKILLILSITCMFLTSYFFAVSGIVAISIYAIYKFFEYKENQELYYKLPAGKKPFWFFALRYGASSFIGILLSAVILLPSLAAILSGRGSSDGKSISLAKLFIPQFPNNEMFYTPYGMGVTAIAFLALACILILSKDFSKKFLCICILFVSAFPVGQYLLNGFLYIRGKALIPFVPLILLVTAFFVRDLLAKKYETGKLALVTFGILVLIAISAYMHENPIYIAIVIDLIITFCFIAAYCQIKKNYVFMLPTILIAIFCCYVGNASDTLVAKKDAAKYYDKSKNAAIAIALNGDDTFFRTSNITDSKFTNNIIYGKKYFSEGCYSSVFNKPYLNMCNYDLQLSNPTVNDISITSSNDVLFKTLMGVKYIASTTTAPAGYKAVCQAGNVKVYKSDNAYSLGFASKDTMSLDEYLSLSPEEKEIALLKYIVVDDDVNSSYHSMLKKVNLNMDLKLERTTDGYYHVDTMKGAKTFNVEIPDNLKDCIYIIKCNIKGYGRNRSTIKINGIQNSLSGLNSAYPNKNFNFKFVVSDSADNNILNIRFPKGCSFEFSEFEIYKIDYDQVSALKNNITMMTDVAYENNMITGNITLDKDSYFTTTIPYDKGFSVYVDGQKIDYFMTDNAFLGFSLSAGHHIIKLVYHAPLIKVGKYTSLLGLVLFLIFCGNDFIRLWIQILNHFKRKKLTYSNGLSGNIVYQNDSLESNQ</sequence>
<evidence type="ECO:0000313" key="3">
    <source>
        <dbReference type="Proteomes" id="UP001431199"/>
    </source>
</evidence>
<feature type="transmembrane region" description="Helical" evidence="1">
    <location>
        <begin position="385"/>
        <end position="402"/>
    </location>
</feature>
<keyword evidence="3" id="KW-1185">Reference proteome</keyword>